<name>A0A9X4S4F6_9LACT</name>
<gene>
    <name evidence="1" type="ORF">OGZ39_11980</name>
</gene>
<proteinExistence type="predicted"/>
<dbReference type="Proteomes" id="UP001152656">
    <property type="component" value="Unassembled WGS sequence"/>
</dbReference>
<evidence type="ECO:0000313" key="1">
    <source>
        <dbReference type="EMBL" id="MDG4982356.1"/>
    </source>
</evidence>
<sequence length="154" mass="18338">MNVEDDLIFEKITFNRKPEAVPFKNRISYKIMFISLLIKHASPKSGCSLEKMQIISSYYLDRTEQKKFIYMLEKNRHRILFKEDLFVVRAVNYMYSEKILKLQKDGKYRLTSKGIKLTDMIEKEHAFLHEIKFFIEIGSNFPESVIGEMKNRLA</sequence>
<protein>
    <submittedName>
        <fullName evidence="1">Uncharacterized protein</fullName>
    </submittedName>
</protein>
<dbReference type="EMBL" id="JAOWLP010000016">
    <property type="protein sequence ID" value="MDG4982356.1"/>
    <property type="molecule type" value="Genomic_DNA"/>
</dbReference>
<dbReference type="AlphaFoldDB" id="A0A9X4S4F6"/>
<evidence type="ECO:0000313" key="2">
    <source>
        <dbReference type="Proteomes" id="UP001152656"/>
    </source>
</evidence>
<reference evidence="1" key="2">
    <citation type="journal article" date="2023" name="Food Microbiol.">
        <title>Evaluation of the fermentation potential of lactic acid bacteria isolated from herbs, fruits and vegetables as starter cultures in nut-based milk alternatives.</title>
        <authorList>
            <person name="Huang W."/>
            <person name="Dong A."/>
            <person name="Pham H.T."/>
            <person name="Zhou C."/>
            <person name="Huo Z."/>
            <person name="Watjen A.P."/>
            <person name="Prakash S."/>
            <person name="Bang-Berthelsen C.H."/>
            <person name="Turner M.S."/>
        </authorList>
    </citation>
    <scope>NUCLEOTIDE SEQUENCE</scope>
    <source>
        <strain evidence="1">581</strain>
    </source>
</reference>
<organism evidence="1 2">
    <name type="scientific">Lactococcus lactis</name>
    <dbReference type="NCBI Taxonomy" id="1358"/>
    <lineage>
        <taxon>Bacteria</taxon>
        <taxon>Bacillati</taxon>
        <taxon>Bacillota</taxon>
        <taxon>Bacilli</taxon>
        <taxon>Lactobacillales</taxon>
        <taxon>Streptococcaceae</taxon>
        <taxon>Lactococcus</taxon>
    </lineage>
</organism>
<dbReference type="RefSeq" id="WP_136122620.1">
    <property type="nucleotide sequence ID" value="NZ_JAOWLP010000016.1"/>
</dbReference>
<comment type="caution">
    <text evidence="1">The sequence shown here is derived from an EMBL/GenBank/DDBJ whole genome shotgun (WGS) entry which is preliminary data.</text>
</comment>
<accession>A0A9X4S4F6</accession>
<reference evidence="1" key="1">
    <citation type="submission" date="2022-10" db="EMBL/GenBank/DDBJ databases">
        <authorList>
            <person name="Turner M.S."/>
            <person name="Huang W."/>
        </authorList>
    </citation>
    <scope>NUCLEOTIDE SEQUENCE</scope>
    <source>
        <strain evidence="1">581</strain>
    </source>
</reference>